<dbReference type="Proteomes" id="UP000449249">
    <property type="component" value="Unassembled WGS sequence"/>
</dbReference>
<dbReference type="RefSeq" id="WP_161170097.1">
    <property type="nucleotide sequence ID" value="NZ_WWSF01000001.1"/>
</dbReference>
<gene>
    <name evidence="2" type="ORF">GT576_02990</name>
</gene>
<accession>A0A6N9JT78</accession>
<organism evidence="2 3">
    <name type="scientific">Dorea longicatena</name>
    <dbReference type="NCBI Taxonomy" id="88431"/>
    <lineage>
        <taxon>Bacteria</taxon>
        <taxon>Bacillati</taxon>
        <taxon>Bacillota</taxon>
        <taxon>Clostridia</taxon>
        <taxon>Lachnospirales</taxon>
        <taxon>Lachnospiraceae</taxon>
        <taxon>Dorea</taxon>
    </lineage>
</organism>
<evidence type="ECO:0000313" key="3">
    <source>
        <dbReference type="Proteomes" id="UP000449249"/>
    </source>
</evidence>
<reference evidence="2 3" key="1">
    <citation type="journal article" date="2019" name="Nat. Med.">
        <title>A library of human gut bacterial isolates paired with longitudinal multiomics data enables mechanistic microbiome research.</title>
        <authorList>
            <person name="Poyet M."/>
            <person name="Groussin M."/>
            <person name="Gibbons S.M."/>
            <person name="Avila-Pacheco J."/>
            <person name="Jiang X."/>
            <person name="Kearney S.M."/>
            <person name="Perrotta A.R."/>
            <person name="Berdy B."/>
            <person name="Zhao S."/>
            <person name="Lieberman T.D."/>
            <person name="Swanson P.K."/>
            <person name="Smith M."/>
            <person name="Roesemann S."/>
            <person name="Alexander J.E."/>
            <person name="Rich S.A."/>
            <person name="Livny J."/>
            <person name="Vlamakis H."/>
            <person name="Clish C."/>
            <person name="Bullock K."/>
            <person name="Deik A."/>
            <person name="Scott J."/>
            <person name="Pierce K.A."/>
            <person name="Xavier R.J."/>
            <person name="Alm E.J."/>
        </authorList>
    </citation>
    <scope>NUCLEOTIDE SEQUENCE [LARGE SCALE GENOMIC DNA]</scope>
    <source>
        <strain evidence="2 3">BIOML-A1</strain>
    </source>
</reference>
<dbReference type="InterPro" id="IPR025586">
    <property type="entry name" value="PcfJ"/>
</dbReference>
<dbReference type="EMBL" id="WWSH01000002">
    <property type="protein sequence ID" value="MZK09335.1"/>
    <property type="molecule type" value="Genomic_DNA"/>
</dbReference>
<sequence length="721" mass="86072">MKRKAIEKIEPAKTRKKGHIATVQTLDDIAIINVFDDKVLAVRYCINCKTGEHEYWTEKNGWKKGKLITAIEGNWYEWVWMKHAYKYPKIDSEEDRKRLLDITQDKYCANDVWSWIDHMEYSYDYDVRQTAEHNRKAKINNFMIKAPKLPKDADEWFFEKTAGEDYMFKEKGTENFSCTNCGESFDRSELTPIHQGKKKATHNDMVRCPSCGKLVQVKTRTDHITAPPESLYKLDKIDETASVLRIFRVDIEWDSGRRRIEIDEEIRIVIYKQDLFKSNRYEYKIFYNIPWEGWHKSNNLNYRARDGYMYPGDYSEALKNTAYEDAIRIIEFLAAAGWKLNYNRLLSGVYQVKGYAEKIEYMAKGRFRNLLRETVACTEYPGWNMAYYGPLDIRAKSINKMFYINDRQKINRIRDENGGNEMVRWMQYSDETGEKIPTETLRWLLRCGLRPENIRYHAGKYLSTTQLMNYIRRQQKEQYPGFTEEAVLEQYNDYLSMCKACNKNMQDELTYRPRELKRRHDEIVINKQQMDILKEMMASQKEREQYAQEMREKYPTAEKTLHEIKERYEYENEEYKIIVPESLVDIVKEGRALHHCAGSSERYFDRIETRETYICFLRRKEQEGVPFYTIEVEPSGTIRQHRSYMDEEPGIEQIRDFLKEWQRVLKKRLTKADKELAKISKEKRNANIEDLKAKNNTRVLQGLAEDFMDAEEIEELLEKAV</sequence>
<dbReference type="Pfam" id="PF14284">
    <property type="entry name" value="PcfJ"/>
    <property type="match status" value="1"/>
</dbReference>
<evidence type="ECO:0008006" key="4">
    <source>
        <dbReference type="Google" id="ProtNLM"/>
    </source>
</evidence>
<proteinExistence type="predicted"/>
<evidence type="ECO:0000256" key="1">
    <source>
        <dbReference type="SAM" id="Coils"/>
    </source>
</evidence>
<evidence type="ECO:0000313" key="2">
    <source>
        <dbReference type="EMBL" id="MZK09335.1"/>
    </source>
</evidence>
<dbReference type="Gene3D" id="2.20.28.30">
    <property type="entry name" value="RNA polymerase ii, chain L"/>
    <property type="match status" value="1"/>
</dbReference>
<keyword evidence="1" id="KW-0175">Coiled coil</keyword>
<comment type="caution">
    <text evidence="2">The sequence shown here is derived from an EMBL/GenBank/DDBJ whole genome shotgun (WGS) entry which is preliminary data.</text>
</comment>
<name>A0A6N9JT78_9FIRM</name>
<feature type="coiled-coil region" evidence="1">
    <location>
        <begin position="662"/>
        <end position="689"/>
    </location>
</feature>
<dbReference type="AlphaFoldDB" id="A0A6N9JT78"/>
<protein>
    <recommendedName>
        <fullName evidence="4">C2H2-type domain-containing protein</fullName>
    </recommendedName>
</protein>